<proteinExistence type="predicted"/>
<accession>A0ABR4LDH8</accession>
<dbReference type="EMBL" id="JBFXLQ010000065">
    <property type="protein sequence ID" value="KAL2862591.1"/>
    <property type="molecule type" value="Genomic_DNA"/>
</dbReference>
<protein>
    <recommendedName>
        <fullName evidence="3">Secreted protein</fullName>
    </recommendedName>
</protein>
<organism evidence="1 2">
    <name type="scientific">Aspergillus lucknowensis</name>
    <dbReference type="NCBI Taxonomy" id="176173"/>
    <lineage>
        <taxon>Eukaryota</taxon>
        <taxon>Fungi</taxon>
        <taxon>Dikarya</taxon>
        <taxon>Ascomycota</taxon>
        <taxon>Pezizomycotina</taxon>
        <taxon>Eurotiomycetes</taxon>
        <taxon>Eurotiomycetidae</taxon>
        <taxon>Eurotiales</taxon>
        <taxon>Aspergillaceae</taxon>
        <taxon>Aspergillus</taxon>
        <taxon>Aspergillus subgen. Nidulantes</taxon>
    </lineage>
</organism>
<dbReference type="Proteomes" id="UP001610432">
    <property type="component" value="Unassembled WGS sequence"/>
</dbReference>
<gene>
    <name evidence="1" type="ORF">BJX67DRAFT_366107</name>
</gene>
<name>A0ABR4LDH8_9EURO</name>
<dbReference type="GeneID" id="98145421"/>
<sequence>MRFFFIYTSISSFSLRFLGGAARPLRQEGTASGGLVCDTDDLITTICINVFYLERIRKIPIRHSGARSSSFLLAGMVLLVTVKLLHQLSISTPSCRERIS</sequence>
<evidence type="ECO:0008006" key="3">
    <source>
        <dbReference type="Google" id="ProtNLM"/>
    </source>
</evidence>
<comment type="caution">
    <text evidence="1">The sequence shown here is derived from an EMBL/GenBank/DDBJ whole genome shotgun (WGS) entry which is preliminary data.</text>
</comment>
<reference evidence="1 2" key="1">
    <citation type="submission" date="2024-07" db="EMBL/GenBank/DDBJ databases">
        <title>Section-level genome sequencing and comparative genomics of Aspergillus sections Usti and Cavernicolus.</title>
        <authorList>
            <consortium name="Lawrence Berkeley National Laboratory"/>
            <person name="Nybo J.L."/>
            <person name="Vesth T.C."/>
            <person name="Theobald S."/>
            <person name="Frisvad J.C."/>
            <person name="Larsen T.O."/>
            <person name="Kjaerboelling I."/>
            <person name="Rothschild-Mancinelli K."/>
            <person name="Lyhne E.K."/>
            <person name="Kogle M.E."/>
            <person name="Barry K."/>
            <person name="Clum A."/>
            <person name="Na H."/>
            <person name="Ledsgaard L."/>
            <person name="Lin J."/>
            <person name="Lipzen A."/>
            <person name="Kuo A."/>
            <person name="Riley R."/>
            <person name="Mondo S."/>
            <person name="Labutti K."/>
            <person name="Haridas S."/>
            <person name="Pangalinan J."/>
            <person name="Salamov A.A."/>
            <person name="Simmons B.A."/>
            <person name="Magnuson J.K."/>
            <person name="Chen J."/>
            <person name="Drula E."/>
            <person name="Henrissat B."/>
            <person name="Wiebenga A."/>
            <person name="Lubbers R.J."/>
            <person name="Gomes A.C."/>
            <person name="Macurrencykelacurrency M.R."/>
            <person name="Stajich J."/>
            <person name="Grigoriev I.V."/>
            <person name="Mortensen U.H."/>
            <person name="De Vries R.P."/>
            <person name="Baker S.E."/>
            <person name="Andersen M.R."/>
        </authorList>
    </citation>
    <scope>NUCLEOTIDE SEQUENCE [LARGE SCALE GENOMIC DNA]</scope>
    <source>
        <strain evidence="1 2">CBS 449.75</strain>
    </source>
</reference>
<dbReference type="RefSeq" id="XP_070881570.1">
    <property type="nucleotide sequence ID" value="XM_071030349.1"/>
</dbReference>
<evidence type="ECO:0000313" key="2">
    <source>
        <dbReference type="Proteomes" id="UP001610432"/>
    </source>
</evidence>
<evidence type="ECO:0000313" key="1">
    <source>
        <dbReference type="EMBL" id="KAL2862591.1"/>
    </source>
</evidence>
<keyword evidence="2" id="KW-1185">Reference proteome</keyword>